<sequence length="255" mass="27085">MKIENRLFIITGGASGLGKETAKTIVRHGGYVGIIDLNAKASDDLVEKLDAKNACFPGPVDVSSESQVDEALVKIMRHFSSVRLGGAVLCSGVLFAPPRVKGYGPGNKLTSYQQFQYIINVNLLGTYNVAQKVSELLLSNEPTEEDGERGVILTTSSITGLDGTIVGYGTSKAAVAGLTLPLAKELAEFGIRSISIAPGPFDTPILDNDANIKAPPCLFPRRYGRPAEFASTVVHLITHPMFNGSVVRLDAGLRA</sequence>
<dbReference type="Gene3D" id="3.40.50.720">
    <property type="entry name" value="NAD(P)-binding Rossmann-like Domain"/>
    <property type="match status" value="1"/>
</dbReference>
<dbReference type="GO" id="GO:0016491">
    <property type="term" value="F:oxidoreductase activity"/>
    <property type="evidence" value="ECO:0007669"/>
    <property type="project" value="UniProtKB-KW"/>
</dbReference>
<dbReference type="PANTHER" id="PTHR43658:SF8">
    <property type="entry name" value="17-BETA-HYDROXYSTEROID DEHYDROGENASE 14-RELATED"/>
    <property type="match status" value="1"/>
</dbReference>
<dbReference type="InterPro" id="IPR002347">
    <property type="entry name" value="SDR_fam"/>
</dbReference>
<evidence type="ECO:0008006" key="4">
    <source>
        <dbReference type="Google" id="ProtNLM"/>
    </source>
</evidence>
<dbReference type="Pfam" id="PF00106">
    <property type="entry name" value="adh_short"/>
    <property type="match status" value="1"/>
</dbReference>
<organism evidence="2">
    <name type="scientific">Absidia glauca</name>
    <name type="common">Pin mould</name>
    <dbReference type="NCBI Taxonomy" id="4829"/>
    <lineage>
        <taxon>Eukaryota</taxon>
        <taxon>Fungi</taxon>
        <taxon>Fungi incertae sedis</taxon>
        <taxon>Mucoromycota</taxon>
        <taxon>Mucoromycotina</taxon>
        <taxon>Mucoromycetes</taxon>
        <taxon>Mucorales</taxon>
        <taxon>Cunninghamellaceae</taxon>
        <taxon>Absidia</taxon>
    </lineage>
</organism>
<dbReference type="Proteomes" id="UP000078561">
    <property type="component" value="Unassembled WGS sequence"/>
</dbReference>
<gene>
    <name evidence="2" type="primary">ABSGL_08084.1 scaffold 9578</name>
</gene>
<dbReference type="SUPFAM" id="SSF51735">
    <property type="entry name" value="NAD(P)-binding Rossmann-fold domains"/>
    <property type="match status" value="1"/>
</dbReference>
<dbReference type="OMA" id="WAQRTIG"/>
<keyword evidence="1" id="KW-0560">Oxidoreductase</keyword>
<dbReference type="InParanoid" id="A0A168PFM7"/>
<evidence type="ECO:0000313" key="2">
    <source>
        <dbReference type="EMBL" id="SAM02305.1"/>
    </source>
</evidence>
<dbReference type="EMBL" id="LT553800">
    <property type="protein sequence ID" value="SAM02305.1"/>
    <property type="molecule type" value="Genomic_DNA"/>
</dbReference>
<dbReference type="AlphaFoldDB" id="A0A168PFM7"/>
<accession>A0A168PFM7</accession>
<evidence type="ECO:0000256" key="1">
    <source>
        <dbReference type="ARBA" id="ARBA00023002"/>
    </source>
</evidence>
<name>A0A168PFM7_ABSGL</name>
<reference evidence="2" key="1">
    <citation type="submission" date="2016-04" db="EMBL/GenBank/DDBJ databases">
        <authorList>
            <person name="Evans L.H."/>
            <person name="Alamgir A."/>
            <person name="Owens N."/>
            <person name="Weber N.D."/>
            <person name="Virtaneva K."/>
            <person name="Barbian K."/>
            <person name="Babar A."/>
            <person name="Rosenke K."/>
        </authorList>
    </citation>
    <scope>NUCLEOTIDE SEQUENCE [LARGE SCALE GENOMIC DNA]</scope>
    <source>
        <strain evidence="2">CBS 101.48</strain>
    </source>
</reference>
<dbReference type="PANTHER" id="PTHR43658">
    <property type="entry name" value="SHORT-CHAIN DEHYDROGENASE/REDUCTASE"/>
    <property type="match status" value="1"/>
</dbReference>
<dbReference type="PRINTS" id="PR00081">
    <property type="entry name" value="GDHRDH"/>
</dbReference>
<dbReference type="OrthoDB" id="3819888at2759"/>
<evidence type="ECO:0000313" key="3">
    <source>
        <dbReference type="Proteomes" id="UP000078561"/>
    </source>
</evidence>
<protein>
    <recommendedName>
        <fullName evidence="4">3-hydroxyacyl-CoA dehydrogenase</fullName>
    </recommendedName>
</protein>
<dbReference type="InterPro" id="IPR036291">
    <property type="entry name" value="NAD(P)-bd_dom_sf"/>
</dbReference>
<dbReference type="STRING" id="4829.A0A168PFM7"/>
<proteinExistence type="predicted"/>
<keyword evidence="3" id="KW-1185">Reference proteome</keyword>